<reference evidence="3 4" key="1">
    <citation type="journal article" date="2019" name="PLoS ONE">
        <title>Comparative genome analysis indicates high evolutionary potential of pathogenicity genes in Colletotrichum tanaceti.</title>
        <authorList>
            <person name="Lelwala R.V."/>
            <person name="Korhonen P.K."/>
            <person name="Young N.D."/>
            <person name="Scott J.B."/>
            <person name="Ades P.A."/>
            <person name="Gasser R.B."/>
            <person name="Taylor P.W.J."/>
        </authorList>
    </citation>
    <scope>NUCLEOTIDE SEQUENCE [LARGE SCALE GENOMIC DNA]</scope>
    <source>
        <strain evidence="3">BRIP57314</strain>
    </source>
</reference>
<feature type="compositionally biased region" description="Basic and acidic residues" evidence="1">
    <location>
        <begin position="35"/>
        <end position="51"/>
    </location>
</feature>
<sequence>MRLLLSTVFFITLLLLGTLVRSAAVDRKAVAELSKRSDVSGPIARRDPLAKKDKHGWMSNKKKDRHPHRKHKKCKKPYDDSCTSDSDFN</sequence>
<organism evidence="3 4">
    <name type="scientific">Colletotrichum tanaceti</name>
    <dbReference type="NCBI Taxonomy" id="1306861"/>
    <lineage>
        <taxon>Eukaryota</taxon>
        <taxon>Fungi</taxon>
        <taxon>Dikarya</taxon>
        <taxon>Ascomycota</taxon>
        <taxon>Pezizomycotina</taxon>
        <taxon>Sordariomycetes</taxon>
        <taxon>Hypocreomycetidae</taxon>
        <taxon>Glomerellales</taxon>
        <taxon>Glomerellaceae</taxon>
        <taxon>Colletotrichum</taxon>
        <taxon>Colletotrichum destructivum species complex</taxon>
    </lineage>
</organism>
<name>A0A4U6XF53_9PEZI</name>
<accession>A0A4U6XF53</accession>
<evidence type="ECO:0000313" key="3">
    <source>
        <dbReference type="EMBL" id="TKW53842.1"/>
    </source>
</evidence>
<protein>
    <submittedName>
        <fullName evidence="3">Uncharacterized protein</fullName>
    </submittedName>
</protein>
<evidence type="ECO:0000313" key="4">
    <source>
        <dbReference type="Proteomes" id="UP000310108"/>
    </source>
</evidence>
<feature type="chain" id="PRO_5021034708" evidence="2">
    <location>
        <begin position="23"/>
        <end position="89"/>
    </location>
</feature>
<dbReference type="Proteomes" id="UP000310108">
    <property type="component" value="Unassembled WGS sequence"/>
</dbReference>
<proteinExistence type="predicted"/>
<feature type="compositionally biased region" description="Basic residues" evidence="1">
    <location>
        <begin position="60"/>
        <end position="75"/>
    </location>
</feature>
<dbReference type="EMBL" id="PJEX01000166">
    <property type="protein sequence ID" value="TKW53842.1"/>
    <property type="molecule type" value="Genomic_DNA"/>
</dbReference>
<keyword evidence="4" id="KW-1185">Reference proteome</keyword>
<feature type="region of interest" description="Disordered" evidence="1">
    <location>
        <begin position="35"/>
        <end position="89"/>
    </location>
</feature>
<evidence type="ECO:0000256" key="1">
    <source>
        <dbReference type="SAM" id="MobiDB-lite"/>
    </source>
</evidence>
<evidence type="ECO:0000256" key="2">
    <source>
        <dbReference type="SAM" id="SignalP"/>
    </source>
</evidence>
<feature type="signal peptide" evidence="2">
    <location>
        <begin position="1"/>
        <end position="22"/>
    </location>
</feature>
<dbReference type="OrthoDB" id="10526976at2759"/>
<comment type="caution">
    <text evidence="3">The sequence shown here is derived from an EMBL/GenBank/DDBJ whole genome shotgun (WGS) entry which is preliminary data.</text>
</comment>
<keyword evidence="2" id="KW-0732">Signal</keyword>
<gene>
    <name evidence="3" type="ORF">CTA1_7379</name>
</gene>
<dbReference type="AlphaFoldDB" id="A0A4U6XF53"/>